<accession>A0A7G9WEH7</accession>
<dbReference type="InterPro" id="IPR045735">
    <property type="entry name" value="Spore_III_AA_AAA+_ATPase"/>
</dbReference>
<dbReference type="InterPro" id="IPR027417">
    <property type="entry name" value="P-loop_NTPase"/>
</dbReference>
<keyword evidence="5" id="KW-1185">Reference proteome</keyword>
<evidence type="ECO:0000256" key="1">
    <source>
        <dbReference type="ARBA" id="ARBA00022741"/>
    </source>
</evidence>
<dbReference type="EMBL" id="CP060696">
    <property type="protein sequence ID" value="QNO17089.1"/>
    <property type="molecule type" value="Genomic_DNA"/>
</dbReference>
<organism evidence="4 5">
    <name type="scientific">Caproicibacterium amylolyticum</name>
    <dbReference type="NCBI Taxonomy" id="2766537"/>
    <lineage>
        <taxon>Bacteria</taxon>
        <taxon>Bacillati</taxon>
        <taxon>Bacillota</taxon>
        <taxon>Clostridia</taxon>
        <taxon>Eubacteriales</taxon>
        <taxon>Oscillospiraceae</taxon>
        <taxon>Caproicibacterium</taxon>
    </lineage>
</organism>
<dbReference type="SMART" id="SM00382">
    <property type="entry name" value="AAA"/>
    <property type="match status" value="1"/>
</dbReference>
<keyword evidence="2" id="KW-0067">ATP-binding</keyword>
<dbReference type="AlphaFoldDB" id="A0A7G9WEH7"/>
<dbReference type="SUPFAM" id="SSF52540">
    <property type="entry name" value="P-loop containing nucleoside triphosphate hydrolases"/>
    <property type="match status" value="1"/>
</dbReference>
<dbReference type="RefSeq" id="WP_212506157.1">
    <property type="nucleotide sequence ID" value="NZ_CP060696.1"/>
</dbReference>
<name>A0A7G9WEH7_9FIRM</name>
<sequence>MEKTQENTRRFDQAAAALCPRVKSLLLGLPAAVRTEVSEIRLRVDRPICLWGSGSTWFVVNNGVTLTPEKGICATKNDLYESFRMVCSYSVYSHQDQIREGYVTLRGGHRAGLGGTALLHDGVVTGMRDITSINIRVARQINGCAAELLQRLGNLLNGGLLLAGPPASGKTTLLRDIARQLSSGQCGQIHKVTVVDERGELCGVHQAEYGNDLGPCCDVLDGFPKAAGMLLAIRSLSPEYLLCDELGTALEADALVQSVNAGATVIASIHAGSLAELASRPQARALLQSGAFAQVALLKNGKPGRVQEVVKAGDLLVKSAGGGVPDFCGRGSGLSAIA</sequence>
<keyword evidence="1" id="KW-0547">Nucleotide-binding</keyword>
<dbReference type="Pfam" id="PF19568">
    <property type="entry name" value="Spore_III_AA"/>
    <property type="match status" value="1"/>
</dbReference>
<evidence type="ECO:0000259" key="3">
    <source>
        <dbReference type="SMART" id="SM00382"/>
    </source>
</evidence>
<reference evidence="4 5" key="1">
    <citation type="submission" date="2020-08" db="EMBL/GenBank/DDBJ databases">
        <authorList>
            <person name="Ren C."/>
            <person name="Gu Y."/>
            <person name="Xu Y."/>
        </authorList>
    </citation>
    <scope>NUCLEOTIDE SEQUENCE [LARGE SCALE GENOMIC DNA]</scope>
    <source>
        <strain evidence="4 5">LBM18003</strain>
    </source>
</reference>
<dbReference type="PANTHER" id="PTHR20953:SF3">
    <property type="entry name" value="P-LOOP CONTAINING NUCLEOSIDE TRIPHOSPHATE HYDROLASES SUPERFAMILY PROTEIN"/>
    <property type="match status" value="1"/>
</dbReference>
<dbReference type="PANTHER" id="PTHR20953">
    <property type="entry name" value="KINASE-RELATED"/>
    <property type="match status" value="1"/>
</dbReference>
<dbReference type="Proteomes" id="UP000516046">
    <property type="component" value="Chromosome"/>
</dbReference>
<evidence type="ECO:0000313" key="5">
    <source>
        <dbReference type="Proteomes" id="UP000516046"/>
    </source>
</evidence>
<dbReference type="GO" id="GO:0005524">
    <property type="term" value="F:ATP binding"/>
    <property type="evidence" value="ECO:0007669"/>
    <property type="project" value="UniProtKB-KW"/>
</dbReference>
<feature type="domain" description="AAA+ ATPase" evidence="3">
    <location>
        <begin position="156"/>
        <end position="302"/>
    </location>
</feature>
<gene>
    <name evidence="4" type="ORF">H6X83_08980</name>
</gene>
<dbReference type="InterPro" id="IPR003593">
    <property type="entry name" value="AAA+_ATPase"/>
</dbReference>
<dbReference type="KEGG" id="caml:H6X83_08980"/>
<evidence type="ECO:0000313" key="4">
    <source>
        <dbReference type="EMBL" id="QNO17089.1"/>
    </source>
</evidence>
<dbReference type="Gene3D" id="3.40.50.300">
    <property type="entry name" value="P-loop containing nucleotide triphosphate hydrolases"/>
    <property type="match status" value="1"/>
</dbReference>
<proteinExistence type="predicted"/>
<protein>
    <submittedName>
        <fullName evidence="4">Stage III sporulation protein AA</fullName>
    </submittedName>
</protein>
<evidence type="ECO:0000256" key="2">
    <source>
        <dbReference type="ARBA" id="ARBA00022840"/>
    </source>
</evidence>